<dbReference type="RefSeq" id="WP_065974082.1">
    <property type="nucleotide sequence ID" value="NZ_LWRY01000007.1"/>
</dbReference>
<evidence type="ECO:0000313" key="2">
    <source>
        <dbReference type="EMBL" id="OCX76065.1"/>
    </source>
</evidence>
<proteinExistence type="predicted"/>
<accession>A0A1C2J996</accession>
<gene>
    <name evidence="2" type="ORF">A6M23_00885</name>
</gene>
<evidence type="ECO:0000313" key="3">
    <source>
        <dbReference type="Proteomes" id="UP000095008"/>
    </source>
</evidence>
<organism evidence="2 3">
    <name type="scientific">Acidithiobacillus thiooxidans</name>
    <name type="common">Thiobacillus thiooxidans</name>
    <dbReference type="NCBI Taxonomy" id="930"/>
    <lineage>
        <taxon>Bacteria</taxon>
        <taxon>Pseudomonadati</taxon>
        <taxon>Pseudomonadota</taxon>
        <taxon>Acidithiobacillia</taxon>
        <taxon>Acidithiobacillales</taxon>
        <taxon>Acidithiobacillaceae</taxon>
        <taxon>Acidithiobacillus</taxon>
    </lineage>
</organism>
<dbReference type="AlphaFoldDB" id="A0A1C2J996"/>
<comment type="caution">
    <text evidence="2">The sequence shown here is derived from an EMBL/GenBank/DDBJ whole genome shotgun (WGS) entry which is preliminary data.</text>
</comment>
<dbReference type="EMBL" id="LWRY01000007">
    <property type="protein sequence ID" value="OCX76065.1"/>
    <property type="molecule type" value="Genomic_DNA"/>
</dbReference>
<reference evidence="2" key="1">
    <citation type="journal article" date="2016" name="Int. J. Mol. Sci.">
        <title>Comparative genomics of the extreme acidophile Acidithiobacillus thiooxidans reveals intraspecific divergence and niche adaptation.</title>
        <authorList>
            <person name="Zhang X."/>
            <person name="Feng X."/>
            <person name="Tao J."/>
            <person name="Ma L."/>
            <person name="Xiao Y."/>
            <person name="Liang Y."/>
            <person name="Liu X."/>
            <person name="Yin H."/>
        </authorList>
    </citation>
    <scope>NUCLEOTIDE SEQUENCE [LARGE SCALE GENOMIC DNA]</scope>
    <source>
        <strain evidence="2">DXS-W</strain>
    </source>
</reference>
<keyword evidence="3" id="KW-1185">Reference proteome</keyword>
<name>A0A1C2J996_ACITH</name>
<evidence type="ECO:0000256" key="1">
    <source>
        <dbReference type="SAM" id="MobiDB-lite"/>
    </source>
</evidence>
<dbReference type="Proteomes" id="UP000095008">
    <property type="component" value="Unassembled WGS sequence"/>
</dbReference>
<sequence length="94" mass="10471">MAKTTSVLSQQVTKKRGRKPQGDRPMTSAERAKASRDRRRFPMEGYSGKPVSVMLSGDAHRALDELVSTYSDQSQKAIIDLALIHLLKSQQVTQ</sequence>
<feature type="compositionally biased region" description="Polar residues" evidence="1">
    <location>
        <begin position="1"/>
        <end position="12"/>
    </location>
</feature>
<feature type="region of interest" description="Disordered" evidence="1">
    <location>
        <begin position="1"/>
        <end position="49"/>
    </location>
</feature>
<protein>
    <submittedName>
        <fullName evidence="2">Uncharacterized protein</fullName>
    </submittedName>
</protein>